<dbReference type="EMBL" id="CP006954">
    <property type="protein sequence ID" value="AHG82224.1"/>
    <property type="molecule type" value="Genomic_DNA"/>
</dbReference>
<dbReference type="KEGG" id="btre:F542_15080"/>
<name>A0A4V7IB39_BIBTR</name>
<sequence>MNESVECFCFKNKLNLHIYAIKVIFYFEICLKEWFLTEIWSE</sequence>
<proteinExistence type="predicted"/>
<dbReference type="Proteomes" id="UP000019091">
    <property type="component" value="Chromosome"/>
</dbReference>
<protein>
    <submittedName>
        <fullName evidence="1">Uncharacterized protein</fullName>
    </submittedName>
</protein>
<evidence type="ECO:0000313" key="1">
    <source>
        <dbReference type="EMBL" id="AHG82224.1"/>
    </source>
</evidence>
<reference evidence="1 2" key="1">
    <citation type="journal article" date="2014" name="Genome Announc.">
        <title>Complete Closed Genome Sequences of Three Bibersteinia trehalosi Nasopharyngeal Isolates from Cattle with Shipping Fever.</title>
        <authorList>
            <person name="Harhay G.P."/>
            <person name="McVey D.S."/>
            <person name="Koren S."/>
            <person name="Phillippy A.M."/>
            <person name="Bono J."/>
            <person name="Harhay D.M."/>
            <person name="Clawson M.L."/>
            <person name="Heaton M.P."/>
            <person name="Chitko-McKown C.G."/>
            <person name="Korlach J."/>
            <person name="Smith T.P."/>
        </authorList>
    </citation>
    <scope>NUCLEOTIDE SEQUENCE [LARGE SCALE GENOMIC DNA]</scope>
    <source>
        <strain evidence="1 2">USDA-ARS-USMARC-188</strain>
    </source>
</reference>
<evidence type="ECO:0000313" key="2">
    <source>
        <dbReference type="Proteomes" id="UP000019091"/>
    </source>
</evidence>
<organism evidence="1 2">
    <name type="scientific">Bibersteinia trehalosi USDA-ARS-USMARC-188</name>
    <dbReference type="NCBI Taxonomy" id="1263829"/>
    <lineage>
        <taxon>Bacteria</taxon>
        <taxon>Pseudomonadati</taxon>
        <taxon>Pseudomonadota</taxon>
        <taxon>Gammaproteobacteria</taxon>
        <taxon>Pasteurellales</taxon>
        <taxon>Pasteurellaceae</taxon>
        <taxon>Bibersteinia</taxon>
    </lineage>
</organism>
<gene>
    <name evidence="1" type="ORF">F542_15080</name>
</gene>
<dbReference type="AlphaFoldDB" id="A0A4V7IB39"/>
<accession>A0A4V7IB39</accession>